<dbReference type="PROSITE" id="PS51843">
    <property type="entry name" value="NR_LBD"/>
    <property type="match status" value="1"/>
</dbReference>
<dbReference type="Pfam" id="PF00104">
    <property type="entry name" value="Hormone_recep"/>
    <property type="match status" value="1"/>
</dbReference>
<evidence type="ECO:0000256" key="3">
    <source>
        <dbReference type="ARBA" id="ARBA00022833"/>
    </source>
</evidence>
<dbReference type="CDD" id="cd06916">
    <property type="entry name" value="NR_DBD_like"/>
    <property type="match status" value="1"/>
</dbReference>
<sequence length="430" mass="49748">MDYLDYSEFEADSTTFYDHNIENYDLEPCDTIEGQPESTSTPSLLPPCRICMRKASGFHYGVNTCEACKGFYRRTVQKLTRGLVMPYKCDQDQNCPIEKERNLCSYCRYQRCLDVGMSKKAIKQGRYTHARRAQYTKEIKGMPLADVKTEAVDCIRVDESQLNCLLNKLTEVQEKYIPGLSKRFPNPEVFHATHKEIYENQCIFRVDTNLPCQLPKCLPCEKVDSMNEDEKKVISEIVTSGLDSVIRFLVEFVKCIPGFKELCLSDQSELLKASFLEFGYIGDTCMFNPDMKVMLGLINMPADKLQMHNMCEPEFIDSMMDYARKMQNLRLTFEEMTILRGIIVLFTDRCVLQNPSKVEEIQWTLVQYLQFITRHSKSRFWTLIGQLTSLRSLKLEQVVVNMLNNFKQTSPFINSFPVIKEVIASVDPNV</sequence>
<dbReference type="Pfam" id="PF00105">
    <property type="entry name" value="zf-C4"/>
    <property type="match status" value="1"/>
</dbReference>
<dbReference type="GO" id="GO:0030154">
    <property type="term" value="P:cell differentiation"/>
    <property type="evidence" value="ECO:0007669"/>
    <property type="project" value="TreeGrafter"/>
</dbReference>
<keyword evidence="7" id="KW-0675">Receptor</keyword>
<evidence type="ECO:0000313" key="11">
    <source>
        <dbReference type="EMBL" id="CAC5384641.1"/>
    </source>
</evidence>
<evidence type="ECO:0000256" key="8">
    <source>
        <dbReference type="ARBA" id="ARBA00023242"/>
    </source>
</evidence>
<gene>
    <name evidence="11" type="ORF">MCOR_20260</name>
</gene>
<evidence type="ECO:0000259" key="9">
    <source>
        <dbReference type="PROSITE" id="PS51030"/>
    </source>
</evidence>
<dbReference type="PROSITE" id="PS51030">
    <property type="entry name" value="NUCLEAR_REC_DBD_2"/>
    <property type="match status" value="1"/>
</dbReference>
<dbReference type="Gene3D" id="1.10.565.10">
    <property type="entry name" value="Retinoid X Receptor"/>
    <property type="match status" value="1"/>
</dbReference>
<dbReference type="GO" id="GO:0045944">
    <property type="term" value="P:positive regulation of transcription by RNA polymerase II"/>
    <property type="evidence" value="ECO:0007669"/>
    <property type="project" value="TreeGrafter"/>
</dbReference>
<keyword evidence="12" id="KW-1185">Reference proteome</keyword>
<keyword evidence="4" id="KW-0805">Transcription regulation</keyword>
<evidence type="ECO:0000256" key="7">
    <source>
        <dbReference type="ARBA" id="ARBA00023170"/>
    </source>
</evidence>
<dbReference type="Proteomes" id="UP000507470">
    <property type="component" value="Unassembled WGS sequence"/>
</dbReference>
<name>A0A6J8BMS6_MYTCO</name>
<dbReference type="InterPro" id="IPR013088">
    <property type="entry name" value="Znf_NHR/GATA"/>
</dbReference>
<dbReference type="OrthoDB" id="5771769at2759"/>
<proteinExistence type="predicted"/>
<dbReference type="SMART" id="SM00430">
    <property type="entry name" value="HOLI"/>
    <property type="match status" value="1"/>
</dbReference>
<evidence type="ECO:0000256" key="6">
    <source>
        <dbReference type="ARBA" id="ARBA00023163"/>
    </source>
</evidence>
<dbReference type="SUPFAM" id="SSF57716">
    <property type="entry name" value="Glucocorticoid receptor-like (DNA-binding domain)"/>
    <property type="match status" value="1"/>
</dbReference>
<dbReference type="EMBL" id="CACVKT020003598">
    <property type="protein sequence ID" value="CAC5384641.1"/>
    <property type="molecule type" value="Genomic_DNA"/>
</dbReference>
<dbReference type="GO" id="GO:0008270">
    <property type="term" value="F:zinc ion binding"/>
    <property type="evidence" value="ECO:0007669"/>
    <property type="project" value="UniProtKB-KW"/>
</dbReference>
<keyword evidence="6" id="KW-0804">Transcription</keyword>
<dbReference type="GO" id="GO:0000978">
    <property type="term" value="F:RNA polymerase II cis-regulatory region sequence-specific DNA binding"/>
    <property type="evidence" value="ECO:0007669"/>
    <property type="project" value="TreeGrafter"/>
</dbReference>
<dbReference type="InterPro" id="IPR000536">
    <property type="entry name" value="Nucl_hrmn_rcpt_lig-bd"/>
</dbReference>
<dbReference type="AlphaFoldDB" id="A0A6J8BMS6"/>
<dbReference type="InterPro" id="IPR001628">
    <property type="entry name" value="Znf_hrmn_rcpt"/>
</dbReference>
<dbReference type="GO" id="GO:0009755">
    <property type="term" value="P:hormone-mediated signaling pathway"/>
    <property type="evidence" value="ECO:0007669"/>
    <property type="project" value="TreeGrafter"/>
</dbReference>
<dbReference type="InterPro" id="IPR050234">
    <property type="entry name" value="Nuclear_hormone_rcpt_NR1"/>
</dbReference>
<dbReference type="GO" id="GO:0004879">
    <property type="term" value="F:nuclear receptor activity"/>
    <property type="evidence" value="ECO:0007669"/>
    <property type="project" value="TreeGrafter"/>
</dbReference>
<dbReference type="InterPro" id="IPR035500">
    <property type="entry name" value="NHR-like_dom_sf"/>
</dbReference>
<keyword evidence="8" id="KW-0539">Nucleus</keyword>
<dbReference type="PRINTS" id="PR00398">
    <property type="entry name" value="STRDHORMONER"/>
</dbReference>
<accession>A0A6J8BMS6</accession>
<keyword evidence="2" id="KW-0863">Zinc-finger</keyword>
<organism evidence="11 12">
    <name type="scientific">Mytilus coruscus</name>
    <name type="common">Sea mussel</name>
    <dbReference type="NCBI Taxonomy" id="42192"/>
    <lineage>
        <taxon>Eukaryota</taxon>
        <taxon>Metazoa</taxon>
        <taxon>Spiralia</taxon>
        <taxon>Lophotrochozoa</taxon>
        <taxon>Mollusca</taxon>
        <taxon>Bivalvia</taxon>
        <taxon>Autobranchia</taxon>
        <taxon>Pteriomorphia</taxon>
        <taxon>Mytilida</taxon>
        <taxon>Mytiloidea</taxon>
        <taxon>Mytilidae</taxon>
        <taxon>Mytilinae</taxon>
        <taxon>Mytilus</taxon>
    </lineage>
</organism>
<dbReference type="PANTHER" id="PTHR24082:SF473">
    <property type="entry name" value="ECDYSONE-INDUCED PROTEIN 75B, ISOFORM B"/>
    <property type="match status" value="1"/>
</dbReference>
<keyword evidence="3" id="KW-0862">Zinc</keyword>
<feature type="domain" description="NR LBD" evidence="10">
    <location>
        <begin position="188"/>
        <end position="429"/>
    </location>
</feature>
<reference evidence="11 12" key="1">
    <citation type="submission" date="2020-06" db="EMBL/GenBank/DDBJ databases">
        <authorList>
            <person name="Li R."/>
            <person name="Bekaert M."/>
        </authorList>
    </citation>
    <scope>NUCLEOTIDE SEQUENCE [LARGE SCALE GENOMIC DNA]</scope>
    <source>
        <strain evidence="12">wild</strain>
    </source>
</reference>
<evidence type="ECO:0000256" key="4">
    <source>
        <dbReference type="ARBA" id="ARBA00023015"/>
    </source>
</evidence>
<keyword evidence="1" id="KW-0479">Metal-binding</keyword>
<dbReference type="InterPro" id="IPR001723">
    <property type="entry name" value="Nuclear_hrmn_rcpt"/>
</dbReference>
<evidence type="ECO:0000256" key="5">
    <source>
        <dbReference type="ARBA" id="ARBA00023125"/>
    </source>
</evidence>
<dbReference type="PANTHER" id="PTHR24082">
    <property type="entry name" value="NUCLEAR HORMONE RECEPTOR"/>
    <property type="match status" value="1"/>
</dbReference>
<evidence type="ECO:0000259" key="10">
    <source>
        <dbReference type="PROSITE" id="PS51843"/>
    </source>
</evidence>
<evidence type="ECO:0000313" key="12">
    <source>
        <dbReference type="Proteomes" id="UP000507470"/>
    </source>
</evidence>
<protein>
    <submittedName>
        <fullName evidence="11">Uncharacterized protein</fullName>
    </submittedName>
</protein>
<dbReference type="PRINTS" id="PR00047">
    <property type="entry name" value="STROIDFINGER"/>
</dbReference>
<dbReference type="SMART" id="SM00399">
    <property type="entry name" value="ZnF_C4"/>
    <property type="match status" value="1"/>
</dbReference>
<evidence type="ECO:0000256" key="2">
    <source>
        <dbReference type="ARBA" id="ARBA00022771"/>
    </source>
</evidence>
<keyword evidence="5" id="KW-0238">DNA-binding</keyword>
<evidence type="ECO:0000256" key="1">
    <source>
        <dbReference type="ARBA" id="ARBA00022723"/>
    </source>
</evidence>
<feature type="domain" description="Nuclear receptor" evidence="9">
    <location>
        <begin position="45"/>
        <end position="124"/>
    </location>
</feature>
<dbReference type="GO" id="GO:0000122">
    <property type="term" value="P:negative regulation of transcription by RNA polymerase II"/>
    <property type="evidence" value="ECO:0007669"/>
    <property type="project" value="TreeGrafter"/>
</dbReference>
<dbReference type="Gene3D" id="3.30.50.10">
    <property type="entry name" value="Erythroid Transcription Factor GATA-1, subunit A"/>
    <property type="match status" value="1"/>
</dbReference>
<dbReference type="SUPFAM" id="SSF48508">
    <property type="entry name" value="Nuclear receptor ligand-binding domain"/>
    <property type="match status" value="1"/>
</dbReference>